<reference evidence="1 2" key="1">
    <citation type="journal article" date="2014" name="Nat. Commun.">
        <title>Molecular traces of alternative social organization in a termite genome.</title>
        <authorList>
            <person name="Terrapon N."/>
            <person name="Li C."/>
            <person name="Robertson H.M."/>
            <person name="Ji L."/>
            <person name="Meng X."/>
            <person name="Booth W."/>
            <person name="Chen Z."/>
            <person name="Childers C.P."/>
            <person name="Glastad K.M."/>
            <person name="Gokhale K."/>
            <person name="Gowin J."/>
            <person name="Gronenberg W."/>
            <person name="Hermansen R.A."/>
            <person name="Hu H."/>
            <person name="Hunt B.G."/>
            <person name="Huylmans A.K."/>
            <person name="Khalil S.M."/>
            <person name="Mitchell R.D."/>
            <person name="Munoz-Torres M.C."/>
            <person name="Mustard J.A."/>
            <person name="Pan H."/>
            <person name="Reese J.T."/>
            <person name="Scharf M.E."/>
            <person name="Sun F."/>
            <person name="Vogel H."/>
            <person name="Xiao J."/>
            <person name="Yang W."/>
            <person name="Yang Z."/>
            <person name="Yang Z."/>
            <person name="Zhou J."/>
            <person name="Zhu J."/>
            <person name="Brent C.S."/>
            <person name="Elsik C.G."/>
            <person name="Goodisman M.A."/>
            <person name="Liberles D.A."/>
            <person name="Roe R.M."/>
            <person name="Vargo E.L."/>
            <person name="Vilcinskas A."/>
            <person name="Wang J."/>
            <person name="Bornberg-Bauer E."/>
            <person name="Korb J."/>
            <person name="Zhang G."/>
            <person name="Liebig J."/>
        </authorList>
    </citation>
    <scope>NUCLEOTIDE SEQUENCE [LARGE SCALE GENOMIC DNA]</scope>
    <source>
        <tissue evidence="1">Whole organism</tissue>
    </source>
</reference>
<keyword evidence="2" id="KW-1185">Reference proteome</keyword>
<dbReference type="AlphaFoldDB" id="A0A067R4S5"/>
<evidence type="ECO:0000313" key="2">
    <source>
        <dbReference type="Proteomes" id="UP000027135"/>
    </source>
</evidence>
<accession>A0A067R4S5</accession>
<dbReference type="EMBL" id="KK852980">
    <property type="protein sequence ID" value="KDR12996.1"/>
    <property type="molecule type" value="Genomic_DNA"/>
</dbReference>
<evidence type="ECO:0000313" key="1">
    <source>
        <dbReference type="EMBL" id="KDR12996.1"/>
    </source>
</evidence>
<sequence>MQVERCWYRRLPDCVIICFPFLSREKIPEDSHKRAAMGTAFRAVKLDARLIADWPIVPNAVRVLVTLCLFDSLNYFCAVCEMSRRRPFLSPLHFHRLSSHLSSFKFGVRGTFCPGSHRLTFHMRSPVI</sequence>
<organism evidence="1 2">
    <name type="scientific">Zootermopsis nevadensis</name>
    <name type="common">Dampwood termite</name>
    <dbReference type="NCBI Taxonomy" id="136037"/>
    <lineage>
        <taxon>Eukaryota</taxon>
        <taxon>Metazoa</taxon>
        <taxon>Ecdysozoa</taxon>
        <taxon>Arthropoda</taxon>
        <taxon>Hexapoda</taxon>
        <taxon>Insecta</taxon>
        <taxon>Pterygota</taxon>
        <taxon>Neoptera</taxon>
        <taxon>Polyneoptera</taxon>
        <taxon>Dictyoptera</taxon>
        <taxon>Blattodea</taxon>
        <taxon>Blattoidea</taxon>
        <taxon>Termitoidae</taxon>
        <taxon>Termopsidae</taxon>
        <taxon>Zootermopsis</taxon>
    </lineage>
</organism>
<gene>
    <name evidence="1" type="ORF">L798_13202</name>
</gene>
<name>A0A067R4S5_ZOONE</name>
<dbReference type="Proteomes" id="UP000027135">
    <property type="component" value="Unassembled WGS sequence"/>
</dbReference>
<proteinExistence type="predicted"/>
<protein>
    <submittedName>
        <fullName evidence="1">Uncharacterized protein</fullName>
    </submittedName>
</protein>
<dbReference type="InParanoid" id="A0A067R4S5"/>